<keyword evidence="1" id="KW-1133">Transmembrane helix</keyword>
<reference evidence="2 3" key="1">
    <citation type="submission" date="2019-05" db="EMBL/GenBank/DDBJ databases">
        <title>Culicoidintestinum kansasii gen. nov., sp. nov. from the gastrointestinal tract of the biting midge, Culicoides sonorensis.</title>
        <authorList>
            <person name="Neupane S."/>
            <person name="Ghosh A."/>
            <person name="Gunther S."/>
            <person name="Martin K."/>
            <person name="Zurek L."/>
        </authorList>
    </citation>
    <scope>NUCLEOTIDE SEQUENCE [LARGE SCALE GENOMIC DNA]</scope>
    <source>
        <strain evidence="2 3">CS-1</strain>
    </source>
</reference>
<organism evidence="2 3">
    <name type="scientific">Culicoidibacter larvae</name>
    <dbReference type="NCBI Taxonomy" id="2579976"/>
    <lineage>
        <taxon>Bacteria</taxon>
        <taxon>Bacillati</taxon>
        <taxon>Bacillota</taxon>
        <taxon>Culicoidibacteria</taxon>
        <taxon>Culicoidibacterales</taxon>
        <taxon>Culicoidibacteraceae</taxon>
        <taxon>Culicoidibacter</taxon>
    </lineage>
</organism>
<evidence type="ECO:0000313" key="2">
    <source>
        <dbReference type="EMBL" id="TLG76639.1"/>
    </source>
</evidence>
<dbReference type="AlphaFoldDB" id="A0A5R8QF28"/>
<sequence>MKKIILTAIALTGSLFMSMYMSTQLFTLISGLQSFLAQFEQYAGMDLSQIYGPDIYTQLTQSYIDFGINIALFGGTAILAIFIFALITMLSRYGNKILGALFVAVALECIGIGSIILLWNFNSITQTFISSWIMQILMTVVPMVIVLLCVIGLLATKGGKKKAALINADATDEVSASGHAQYKMVGGRRVKRYVK</sequence>
<proteinExistence type="predicted"/>
<evidence type="ECO:0000313" key="3">
    <source>
        <dbReference type="Proteomes" id="UP000306912"/>
    </source>
</evidence>
<keyword evidence="1" id="KW-0472">Membrane</keyword>
<accession>A0A5R8QF28</accession>
<gene>
    <name evidence="2" type="ORF">FEZ08_03215</name>
</gene>
<dbReference type="RefSeq" id="WP_138190276.1">
    <property type="nucleotide sequence ID" value="NZ_VBWP01000002.1"/>
</dbReference>
<feature type="transmembrane region" description="Helical" evidence="1">
    <location>
        <begin position="66"/>
        <end position="90"/>
    </location>
</feature>
<keyword evidence="1" id="KW-0812">Transmembrane</keyword>
<feature type="transmembrane region" description="Helical" evidence="1">
    <location>
        <begin position="97"/>
        <end position="120"/>
    </location>
</feature>
<evidence type="ECO:0000256" key="1">
    <source>
        <dbReference type="SAM" id="Phobius"/>
    </source>
</evidence>
<protein>
    <submittedName>
        <fullName evidence="2">Uncharacterized protein</fullName>
    </submittedName>
</protein>
<dbReference type="EMBL" id="VBWP01000002">
    <property type="protein sequence ID" value="TLG76639.1"/>
    <property type="molecule type" value="Genomic_DNA"/>
</dbReference>
<feature type="transmembrane region" description="Helical" evidence="1">
    <location>
        <begin position="132"/>
        <end position="155"/>
    </location>
</feature>
<name>A0A5R8QF28_9FIRM</name>
<dbReference type="Proteomes" id="UP000306912">
    <property type="component" value="Unassembled WGS sequence"/>
</dbReference>
<dbReference type="InParanoid" id="A0A5R8QF28"/>
<keyword evidence="3" id="KW-1185">Reference proteome</keyword>
<comment type="caution">
    <text evidence="2">The sequence shown here is derived from an EMBL/GenBank/DDBJ whole genome shotgun (WGS) entry which is preliminary data.</text>
</comment>